<evidence type="ECO:0000313" key="1">
    <source>
        <dbReference type="EMBL" id="JAE26135.1"/>
    </source>
</evidence>
<dbReference type="EMBL" id="GBRH01171761">
    <property type="protein sequence ID" value="JAE26135.1"/>
    <property type="molecule type" value="Transcribed_RNA"/>
</dbReference>
<proteinExistence type="predicted"/>
<name>A0A0A9GM14_ARUDO</name>
<dbReference type="AlphaFoldDB" id="A0A0A9GM14"/>
<reference evidence="1" key="2">
    <citation type="journal article" date="2015" name="Data Brief">
        <title>Shoot transcriptome of the giant reed, Arundo donax.</title>
        <authorList>
            <person name="Barrero R.A."/>
            <person name="Guerrero F.D."/>
            <person name="Moolhuijzen P."/>
            <person name="Goolsby J.A."/>
            <person name="Tidwell J."/>
            <person name="Bellgard S.E."/>
            <person name="Bellgard M.I."/>
        </authorList>
    </citation>
    <scope>NUCLEOTIDE SEQUENCE</scope>
    <source>
        <tissue evidence="1">Shoot tissue taken approximately 20 cm above the soil surface</tissue>
    </source>
</reference>
<organism evidence="1">
    <name type="scientific">Arundo donax</name>
    <name type="common">Giant reed</name>
    <name type="synonym">Donax arundinaceus</name>
    <dbReference type="NCBI Taxonomy" id="35708"/>
    <lineage>
        <taxon>Eukaryota</taxon>
        <taxon>Viridiplantae</taxon>
        <taxon>Streptophyta</taxon>
        <taxon>Embryophyta</taxon>
        <taxon>Tracheophyta</taxon>
        <taxon>Spermatophyta</taxon>
        <taxon>Magnoliopsida</taxon>
        <taxon>Liliopsida</taxon>
        <taxon>Poales</taxon>
        <taxon>Poaceae</taxon>
        <taxon>PACMAD clade</taxon>
        <taxon>Arundinoideae</taxon>
        <taxon>Arundineae</taxon>
        <taxon>Arundo</taxon>
    </lineage>
</organism>
<sequence length="43" mass="4793">MPFVQFFNPANLRRAGHRILSIVCFSMCNVGNYSSISVCLVSI</sequence>
<reference evidence="1" key="1">
    <citation type="submission" date="2014-09" db="EMBL/GenBank/DDBJ databases">
        <authorList>
            <person name="Magalhaes I.L.F."/>
            <person name="Oliveira U."/>
            <person name="Santos F.R."/>
            <person name="Vidigal T.H.D.A."/>
            <person name="Brescovit A.D."/>
            <person name="Santos A.J."/>
        </authorList>
    </citation>
    <scope>NUCLEOTIDE SEQUENCE</scope>
    <source>
        <tissue evidence="1">Shoot tissue taken approximately 20 cm above the soil surface</tissue>
    </source>
</reference>
<accession>A0A0A9GM14</accession>
<protein>
    <submittedName>
        <fullName evidence="1">Uncharacterized protein</fullName>
    </submittedName>
</protein>